<organism evidence="1">
    <name type="scientific">marine sediment metagenome</name>
    <dbReference type="NCBI Taxonomy" id="412755"/>
    <lineage>
        <taxon>unclassified sequences</taxon>
        <taxon>metagenomes</taxon>
        <taxon>ecological metagenomes</taxon>
    </lineage>
</organism>
<gene>
    <name evidence="1" type="ORF">S01H4_37632</name>
</gene>
<proteinExistence type="predicted"/>
<dbReference type="InterPro" id="IPR003772">
    <property type="entry name" value="YceD"/>
</dbReference>
<reference evidence="1" key="1">
    <citation type="journal article" date="2014" name="Front. Microbiol.">
        <title>High frequency of phylogenetically diverse reductive dehalogenase-homologous genes in deep subseafloor sedimentary metagenomes.</title>
        <authorList>
            <person name="Kawai M."/>
            <person name="Futagami T."/>
            <person name="Toyoda A."/>
            <person name="Takaki Y."/>
            <person name="Nishi S."/>
            <person name="Hori S."/>
            <person name="Arai W."/>
            <person name="Tsubouchi T."/>
            <person name="Morono Y."/>
            <person name="Uchiyama I."/>
            <person name="Ito T."/>
            <person name="Fujiyama A."/>
            <person name="Inagaki F."/>
            <person name="Takami H."/>
        </authorList>
    </citation>
    <scope>NUCLEOTIDE SEQUENCE</scope>
    <source>
        <strain evidence="1">Expedition CK06-06</strain>
    </source>
</reference>
<dbReference type="EMBL" id="BART01020237">
    <property type="protein sequence ID" value="GAH01766.1"/>
    <property type="molecule type" value="Genomic_DNA"/>
</dbReference>
<evidence type="ECO:0008006" key="2">
    <source>
        <dbReference type="Google" id="ProtNLM"/>
    </source>
</evidence>
<evidence type="ECO:0000313" key="1">
    <source>
        <dbReference type="EMBL" id="GAH01766.1"/>
    </source>
</evidence>
<accession>X1C0X6</accession>
<protein>
    <recommendedName>
        <fullName evidence="2">DUF177 domain-containing protein</fullName>
    </recommendedName>
</protein>
<sequence length="84" mass="9673">GEIEDDVLIIGRDDHEIEVGQYLFEFILLALPYQKVHPDDSEGHSTCNPEMIKQLDAHRSSEADKEEKIDPRWDALKGIIEKNK</sequence>
<dbReference type="Pfam" id="PF02620">
    <property type="entry name" value="YceD"/>
    <property type="match status" value="1"/>
</dbReference>
<name>X1C0X6_9ZZZZ</name>
<feature type="non-terminal residue" evidence="1">
    <location>
        <position position="1"/>
    </location>
</feature>
<comment type="caution">
    <text evidence="1">The sequence shown here is derived from an EMBL/GenBank/DDBJ whole genome shotgun (WGS) entry which is preliminary data.</text>
</comment>
<dbReference type="AlphaFoldDB" id="X1C0X6"/>